<dbReference type="EMBL" id="JAUSWC010000008">
    <property type="protein sequence ID" value="MDQ0487720.1"/>
    <property type="molecule type" value="Genomic_DNA"/>
</dbReference>
<sequence>MFVEAQEAVQLGADEGDLAVSGSLVLPLVFAAGMVALCFWVLWMRRRSLERLHWMRQALQQK</sequence>
<organism evidence="2 3">
    <name type="scientific">Streptomyces thermodiastaticus</name>
    <dbReference type="NCBI Taxonomy" id="44061"/>
    <lineage>
        <taxon>Bacteria</taxon>
        <taxon>Bacillati</taxon>
        <taxon>Actinomycetota</taxon>
        <taxon>Actinomycetes</taxon>
        <taxon>Kitasatosporales</taxon>
        <taxon>Streptomycetaceae</taxon>
        <taxon>Streptomyces</taxon>
    </lineage>
</organism>
<evidence type="ECO:0000313" key="2">
    <source>
        <dbReference type="EMBL" id="MDQ0487720.1"/>
    </source>
</evidence>
<feature type="transmembrane region" description="Helical" evidence="1">
    <location>
        <begin position="24"/>
        <end position="43"/>
    </location>
</feature>
<proteinExistence type="predicted"/>
<accession>A0ABU0KGJ7</accession>
<evidence type="ECO:0000256" key="1">
    <source>
        <dbReference type="SAM" id="Phobius"/>
    </source>
</evidence>
<name>A0ABU0KGJ7_9ACTN</name>
<reference evidence="2 3" key="1">
    <citation type="submission" date="2023-07" db="EMBL/GenBank/DDBJ databases">
        <title>Genomic Encyclopedia of Type Strains, Phase IV (KMG-IV): sequencing the most valuable type-strain genomes for metagenomic binning, comparative biology and taxonomic classification.</title>
        <authorList>
            <person name="Goeker M."/>
        </authorList>
    </citation>
    <scope>NUCLEOTIDE SEQUENCE [LARGE SCALE GENOMIC DNA]</scope>
    <source>
        <strain evidence="2 3">DSM 40573</strain>
    </source>
</reference>
<keyword evidence="1" id="KW-0472">Membrane</keyword>
<protein>
    <recommendedName>
        <fullName evidence="4">Heme exporter protein D</fullName>
    </recommendedName>
</protein>
<keyword evidence="1" id="KW-0812">Transmembrane</keyword>
<comment type="caution">
    <text evidence="2">The sequence shown here is derived from an EMBL/GenBank/DDBJ whole genome shotgun (WGS) entry which is preliminary data.</text>
</comment>
<keyword evidence="3" id="KW-1185">Reference proteome</keyword>
<evidence type="ECO:0000313" key="3">
    <source>
        <dbReference type="Proteomes" id="UP001236795"/>
    </source>
</evidence>
<keyword evidence="1" id="KW-1133">Transmembrane helix</keyword>
<dbReference type="Proteomes" id="UP001236795">
    <property type="component" value="Unassembled WGS sequence"/>
</dbReference>
<dbReference type="RefSeq" id="WP_019523834.1">
    <property type="nucleotide sequence ID" value="NZ_JAUSWC010000008.1"/>
</dbReference>
<gene>
    <name evidence="2" type="ORF">QO019_002575</name>
</gene>
<evidence type="ECO:0008006" key="4">
    <source>
        <dbReference type="Google" id="ProtNLM"/>
    </source>
</evidence>